<dbReference type="AlphaFoldDB" id="A0A417Y8B9"/>
<dbReference type="EMBL" id="QXGH01000009">
    <property type="protein sequence ID" value="RHW28694.1"/>
    <property type="molecule type" value="Genomic_DNA"/>
</dbReference>
<organism evidence="1 2">
    <name type="scientific">Nocardioides immobilis</name>
    <dbReference type="NCBI Taxonomy" id="2049295"/>
    <lineage>
        <taxon>Bacteria</taxon>
        <taxon>Bacillati</taxon>
        <taxon>Actinomycetota</taxon>
        <taxon>Actinomycetes</taxon>
        <taxon>Propionibacteriales</taxon>
        <taxon>Nocardioidaceae</taxon>
        <taxon>Nocardioides</taxon>
    </lineage>
</organism>
<accession>A0A417Y8B9</accession>
<dbReference type="RefSeq" id="WP_118922186.1">
    <property type="nucleotide sequence ID" value="NZ_QXGH01000009.1"/>
</dbReference>
<dbReference type="Proteomes" id="UP000283644">
    <property type="component" value="Unassembled WGS sequence"/>
</dbReference>
<sequence length="257" mass="28414">MPWTWDLLRPALEKLELPDGQYVVGLSGALLANESLEVVDEVELLVTDDLYEDLERWGWIRDQGHGGLVCPSEDDLFVRAGDVGDAYRATIAELVREAWHQDGIPLVSMVQVEPRSAQAVVDGTTTGVADDHARYLAWTWERVRATLTDLDLPDGEYVVGLSGAMLANESVEAAEEVVLLVTDALYEQLAQRGWVPDENYGLECPTDADLFVRTGDVSDTYRAAIPDLVADGWRQDGIPVVSMMQIDPRAVRSFLGR</sequence>
<gene>
    <name evidence="1" type="ORF">D0Z08_02245</name>
</gene>
<proteinExistence type="predicted"/>
<comment type="caution">
    <text evidence="1">The sequence shown here is derived from an EMBL/GenBank/DDBJ whole genome shotgun (WGS) entry which is preliminary data.</text>
</comment>
<evidence type="ECO:0000313" key="2">
    <source>
        <dbReference type="Proteomes" id="UP000283644"/>
    </source>
</evidence>
<dbReference type="OrthoDB" id="3780369at2"/>
<reference evidence="1 2" key="1">
    <citation type="submission" date="2018-09" db="EMBL/GenBank/DDBJ databases">
        <title>Genome sequencing of Nocardioides immobilis CCTCC AB 2017083 for comparison to Nocardioides silvaticus.</title>
        <authorList>
            <person name="Li C."/>
            <person name="Wang G."/>
        </authorList>
    </citation>
    <scope>NUCLEOTIDE SEQUENCE [LARGE SCALE GENOMIC DNA]</scope>
    <source>
        <strain evidence="1 2">CCTCC AB 2017083</strain>
    </source>
</reference>
<protein>
    <submittedName>
        <fullName evidence="1">Uncharacterized protein</fullName>
    </submittedName>
</protein>
<name>A0A417Y8B9_9ACTN</name>
<evidence type="ECO:0000313" key="1">
    <source>
        <dbReference type="EMBL" id="RHW28694.1"/>
    </source>
</evidence>
<keyword evidence="2" id="KW-1185">Reference proteome</keyword>